<comment type="caution">
    <text evidence="2">The sequence shown here is derived from an EMBL/GenBank/DDBJ whole genome shotgun (WGS) entry which is preliminary data.</text>
</comment>
<evidence type="ECO:0000313" key="3">
    <source>
        <dbReference type="Proteomes" id="UP001141253"/>
    </source>
</evidence>
<dbReference type="Pfam" id="PF10950">
    <property type="entry name" value="Organ_specific"/>
    <property type="match status" value="1"/>
</dbReference>
<proteinExistence type="predicted"/>
<sequence>MAGISQGLRSLSTIQSRSSKIKAKMKSFLAVLVLFSFLSFVELSDARKEPREYYWKSMMKDEPMPEAIKELFVEDPAGAGKLNHFVKDFDTRHSAIIYHSHAEKDRLKERKSTNARDHDGDAQ</sequence>
<protein>
    <submittedName>
        <fullName evidence="2">Uncharacterized protein</fullName>
    </submittedName>
</protein>
<dbReference type="PANTHER" id="PTHR33731">
    <property type="entry name" value="PROTEIN, PUTATIVE-RELATED"/>
    <property type="match status" value="1"/>
</dbReference>
<dbReference type="EMBL" id="JAPFFI010000004">
    <property type="protein sequence ID" value="KAJ6395870.1"/>
    <property type="molecule type" value="Genomic_DNA"/>
</dbReference>
<gene>
    <name evidence="2" type="ORF">OIU77_021012</name>
</gene>
<dbReference type="Proteomes" id="UP001141253">
    <property type="component" value="Chromosome 4"/>
</dbReference>
<evidence type="ECO:0000313" key="2">
    <source>
        <dbReference type="EMBL" id="KAJ6395870.1"/>
    </source>
</evidence>
<reference evidence="2" key="1">
    <citation type="submission" date="2022-10" db="EMBL/GenBank/DDBJ databases">
        <authorList>
            <person name="Hyden B.L."/>
            <person name="Feng K."/>
            <person name="Yates T."/>
            <person name="Jawdy S."/>
            <person name="Smart L.B."/>
            <person name="Muchero W."/>
        </authorList>
    </citation>
    <scope>NUCLEOTIDE SEQUENCE</scope>
    <source>
        <tissue evidence="2">Shoot tip</tissue>
    </source>
</reference>
<keyword evidence="3" id="KW-1185">Reference proteome</keyword>
<accession>A0ABQ9C8F4</accession>
<organism evidence="2 3">
    <name type="scientific">Salix suchowensis</name>
    <dbReference type="NCBI Taxonomy" id="1278906"/>
    <lineage>
        <taxon>Eukaryota</taxon>
        <taxon>Viridiplantae</taxon>
        <taxon>Streptophyta</taxon>
        <taxon>Embryophyta</taxon>
        <taxon>Tracheophyta</taxon>
        <taxon>Spermatophyta</taxon>
        <taxon>Magnoliopsida</taxon>
        <taxon>eudicotyledons</taxon>
        <taxon>Gunneridae</taxon>
        <taxon>Pentapetalae</taxon>
        <taxon>rosids</taxon>
        <taxon>fabids</taxon>
        <taxon>Malpighiales</taxon>
        <taxon>Salicaceae</taxon>
        <taxon>Saliceae</taxon>
        <taxon>Salix</taxon>
    </lineage>
</organism>
<feature type="region of interest" description="Disordered" evidence="1">
    <location>
        <begin position="100"/>
        <end position="123"/>
    </location>
</feature>
<dbReference type="InterPro" id="IPR024489">
    <property type="entry name" value="Organ_specific_prot"/>
</dbReference>
<evidence type="ECO:0000256" key="1">
    <source>
        <dbReference type="SAM" id="MobiDB-lite"/>
    </source>
</evidence>
<dbReference type="PANTHER" id="PTHR33731:SF17">
    <property type="entry name" value="ORGAN-SPECIFIC PROTEIN P4-LIKE"/>
    <property type="match status" value="1"/>
</dbReference>
<reference evidence="2" key="2">
    <citation type="journal article" date="2023" name="Int. J. Mol. Sci.">
        <title>De Novo Assembly and Annotation of 11 Diverse Shrub Willow (Salix) Genomes Reveals Novel Gene Organization in Sex-Linked Regions.</title>
        <authorList>
            <person name="Hyden B."/>
            <person name="Feng K."/>
            <person name="Yates T.B."/>
            <person name="Jawdy S."/>
            <person name="Cereghino C."/>
            <person name="Smart L.B."/>
            <person name="Muchero W."/>
        </authorList>
    </citation>
    <scope>NUCLEOTIDE SEQUENCE</scope>
    <source>
        <tissue evidence="2">Shoot tip</tissue>
    </source>
</reference>
<name>A0ABQ9C8F4_9ROSI</name>